<sequence length="68" mass="7996">MNTVTLSPKFQVVIPQSIRKALHLKAGEQLRVLRYGDRVEFIPVRPMQEMRGFLRGMDTLIEREDDRL</sequence>
<dbReference type="STRING" id="1565605.PG1C_07820"/>
<dbReference type="NCBIfam" id="TIGR01439">
    <property type="entry name" value="lp_hng_hel_AbrB"/>
    <property type="match status" value="1"/>
</dbReference>
<gene>
    <name evidence="2" type="ORF">PG1C_07820</name>
</gene>
<dbReference type="Pfam" id="PF04014">
    <property type="entry name" value="MazE_antitoxin"/>
    <property type="match status" value="1"/>
</dbReference>
<dbReference type="SMART" id="SM00966">
    <property type="entry name" value="SpoVT_AbrB"/>
    <property type="match status" value="1"/>
</dbReference>
<dbReference type="InterPro" id="IPR007159">
    <property type="entry name" value="SpoVT-AbrB_dom"/>
</dbReference>
<evidence type="ECO:0000259" key="1">
    <source>
        <dbReference type="SMART" id="SM00966"/>
    </source>
</evidence>
<dbReference type="KEGG" id="rbu:PG1C_07820"/>
<proteinExistence type="predicted"/>
<organism evidence="2 3">
    <name type="scientific">Rugosibacter aromaticivorans</name>
    <dbReference type="NCBI Taxonomy" id="1565605"/>
    <lineage>
        <taxon>Bacteria</taxon>
        <taxon>Pseudomonadati</taxon>
        <taxon>Pseudomonadota</taxon>
        <taxon>Betaproteobacteria</taxon>
        <taxon>Nitrosomonadales</taxon>
        <taxon>Sterolibacteriaceae</taxon>
        <taxon>Rugosibacter</taxon>
    </lineage>
</organism>
<accession>A0A0C5J9F2</accession>
<dbReference type="EMBL" id="CP010554">
    <property type="protein sequence ID" value="AJP48393.1"/>
    <property type="molecule type" value="Genomic_DNA"/>
</dbReference>
<dbReference type="RefSeq" id="WP_202634297.1">
    <property type="nucleotide sequence ID" value="NZ_CP010554.1"/>
</dbReference>
<dbReference type="Gene3D" id="2.10.260.10">
    <property type="match status" value="1"/>
</dbReference>
<dbReference type="AlphaFoldDB" id="A0A0C5J9F2"/>
<name>A0A0C5J9F2_9PROT</name>
<dbReference type="HOGENOM" id="CLU_158484_11_1_4"/>
<dbReference type="SUPFAM" id="SSF89447">
    <property type="entry name" value="AbrB/MazE/MraZ-like"/>
    <property type="match status" value="1"/>
</dbReference>
<dbReference type="Proteomes" id="UP000061603">
    <property type="component" value="Chromosome"/>
</dbReference>
<dbReference type="GO" id="GO:0003677">
    <property type="term" value="F:DNA binding"/>
    <property type="evidence" value="ECO:0007669"/>
    <property type="project" value="InterPro"/>
</dbReference>
<keyword evidence="3" id="KW-1185">Reference proteome</keyword>
<protein>
    <submittedName>
        <fullName evidence="2">AbrB family transcriptional regulator</fullName>
    </submittedName>
</protein>
<feature type="domain" description="SpoVT-AbrB" evidence="1">
    <location>
        <begin position="4"/>
        <end position="49"/>
    </location>
</feature>
<evidence type="ECO:0000313" key="3">
    <source>
        <dbReference type="Proteomes" id="UP000061603"/>
    </source>
</evidence>
<reference evidence="2 3" key="1">
    <citation type="journal article" date="2015" name="Genome Announc.">
        <title>Complete Genome Sequence of a Novel Bacterium within the Family Rhodocyclaceae That Degrades Polycyclic Aromatic Hydrocarbons.</title>
        <authorList>
            <person name="Singleton D.R."/>
            <person name="Dickey A.N."/>
            <person name="Scholl E.H."/>
            <person name="Wright F.A."/>
            <person name="Aitken M.D."/>
        </authorList>
    </citation>
    <scope>NUCLEOTIDE SEQUENCE [LARGE SCALE GENOMIC DNA]</scope>
    <source>
        <strain evidence="3">PG1-Ca6</strain>
    </source>
</reference>
<dbReference type="InterPro" id="IPR037914">
    <property type="entry name" value="SpoVT-AbrB_sf"/>
</dbReference>
<evidence type="ECO:0000313" key="2">
    <source>
        <dbReference type="EMBL" id="AJP48393.1"/>
    </source>
</evidence>